<evidence type="ECO:0000256" key="3">
    <source>
        <dbReference type="ARBA" id="ARBA00005012"/>
    </source>
</evidence>
<evidence type="ECO:0000256" key="7">
    <source>
        <dbReference type="ARBA" id="ARBA00022827"/>
    </source>
</evidence>
<evidence type="ECO:0000256" key="6">
    <source>
        <dbReference type="ARBA" id="ARBA00022630"/>
    </source>
</evidence>
<gene>
    <name evidence="11" type="ORF">COW99_02910</name>
</gene>
<keyword evidence="5" id="KW-0816">Tricarboxylic acid cycle</keyword>
<comment type="cofactor">
    <cofactor evidence="2">
        <name>FAD</name>
        <dbReference type="ChEBI" id="CHEBI:57692"/>
    </cofactor>
</comment>
<evidence type="ECO:0000256" key="10">
    <source>
        <dbReference type="ARBA" id="ARBA00031550"/>
    </source>
</evidence>
<dbReference type="GO" id="GO:0047545">
    <property type="term" value="F:(S)-2-hydroxyglutarate dehydrogenase activity"/>
    <property type="evidence" value="ECO:0007669"/>
    <property type="project" value="TreeGrafter"/>
</dbReference>
<dbReference type="UniPathway" id="UPA00223">
    <property type="reaction ID" value="UER01008"/>
</dbReference>
<feature type="non-terminal residue" evidence="11">
    <location>
        <position position="1"/>
    </location>
</feature>
<evidence type="ECO:0000313" key="11">
    <source>
        <dbReference type="EMBL" id="PIP61663.1"/>
    </source>
</evidence>
<dbReference type="Proteomes" id="UP000231246">
    <property type="component" value="Unassembled WGS sequence"/>
</dbReference>
<evidence type="ECO:0000256" key="1">
    <source>
        <dbReference type="ARBA" id="ARBA00001139"/>
    </source>
</evidence>
<name>A0A2H0BVF3_9BACT</name>
<sequence>SQTLHIGDIETNYSLEKAKVVKPAAMMIPFYVKKLHPDAQNKILFKVSKMILAIGRDEVIKLEKRYEEIKELYPDLQKLDRKEVGNIEPNITKGRIENEELLALYTLNGYAVDYEMLATSFISEVKKKASNRSDLFLGYKVKKIKRIDKGYQVDTNKGLFEATVVVVDADSYSLFFAKSLGYGKKFSLIPVAGSFYFSDKLLNGKVYTMQDKKLPFAAVHGDPDVQVPNKTRWGPTAKFFPVLESGKLSTSLDYFKSAGLFRYCTAKSFVKILSDYTRFKYLVKNALYDLPLVGKTLFLPNIKKIIPSIKARDLKKAKGFGGMRLQRVDTETHELQLGEGRIIGNNIIFNMTPSPGASVCLFNAVRDTEEIMNFFDNSYRFDRYTMENECTGGYPCETGKETSVDFYSS</sequence>
<evidence type="ECO:0000256" key="4">
    <source>
        <dbReference type="ARBA" id="ARBA00013026"/>
    </source>
</evidence>
<comment type="catalytic activity">
    <reaction evidence="1">
        <text>(S)-malate + a quinone = a quinol + oxaloacetate</text>
        <dbReference type="Rhea" id="RHEA:46012"/>
        <dbReference type="ChEBI" id="CHEBI:15589"/>
        <dbReference type="ChEBI" id="CHEBI:16452"/>
        <dbReference type="ChEBI" id="CHEBI:24646"/>
        <dbReference type="ChEBI" id="CHEBI:132124"/>
        <dbReference type="EC" id="1.1.5.4"/>
    </reaction>
</comment>
<dbReference type="EC" id="1.1.5.4" evidence="4"/>
<dbReference type="GO" id="GO:0008924">
    <property type="term" value="F:L-malate dehydrogenase (quinone) activity"/>
    <property type="evidence" value="ECO:0007669"/>
    <property type="project" value="UniProtKB-EC"/>
</dbReference>
<dbReference type="InterPro" id="IPR036188">
    <property type="entry name" value="FAD/NAD-bd_sf"/>
</dbReference>
<dbReference type="PANTHER" id="PTHR43104:SF2">
    <property type="entry name" value="L-2-HYDROXYGLUTARATE DEHYDROGENASE, MITOCHONDRIAL"/>
    <property type="match status" value="1"/>
</dbReference>
<dbReference type="SUPFAM" id="SSF51905">
    <property type="entry name" value="FAD/NAD(P)-binding domain"/>
    <property type="match status" value="1"/>
</dbReference>
<evidence type="ECO:0000256" key="5">
    <source>
        <dbReference type="ARBA" id="ARBA00022532"/>
    </source>
</evidence>
<protein>
    <recommendedName>
        <fullName evidence="4">malate dehydrogenase (quinone)</fullName>
        <ecNumber evidence="4">1.1.5.4</ecNumber>
    </recommendedName>
    <alternativeName>
        <fullName evidence="10">MQO</fullName>
    </alternativeName>
    <alternativeName>
        <fullName evidence="9">Malate dehydrogenase [quinone]</fullName>
    </alternativeName>
</protein>
<dbReference type="AlphaFoldDB" id="A0A2H0BVF3"/>
<dbReference type="Gene3D" id="3.50.50.60">
    <property type="entry name" value="FAD/NAD(P)-binding domain"/>
    <property type="match status" value="1"/>
</dbReference>
<keyword evidence="7" id="KW-0274">FAD</keyword>
<evidence type="ECO:0000256" key="2">
    <source>
        <dbReference type="ARBA" id="ARBA00001974"/>
    </source>
</evidence>
<keyword evidence="6" id="KW-0285">Flavoprotein</keyword>
<dbReference type="Gene3D" id="3.30.9.10">
    <property type="entry name" value="D-Amino Acid Oxidase, subunit A, domain 2"/>
    <property type="match status" value="1"/>
</dbReference>
<comment type="caution">
    <text evidence="11">The sequence shown here is derived from an EMBL/GenBank/DDBJ whole genome shotgun (WGS) entry which is preliminary data.</text>
</comment>
<dbReference type="InterPro" id="IPR006231">
    <property type="entry name" value="MQO"/>
</dbReference>
<comment type="pathway">
    <text evidence="3">Carbohydrate metabolism; tricarboxylic acid cycle; oxaloacetate from (S)-malate (quinone route): step 1/1.</text>
</comment>
<organism evidence="11 12">
    <name type="scientific">Candidatus Roizmanbacteria bacterium CG22_combo_CG10-13_8_21_14_all_38_20</name>
    <dbReference type="NCBI Taxonomy" id="1974862"/>
    <lineage>
        <taxon>Bacteria</taxon>
        <taxon>Candidatus Roizmaniibacteriota</taxon>
    </lineage>
</organism>
<reference evidence="11 12" key="1">
    <citation type="submission" date="2017-09" db="EMBL/GenBank/DDBJ databases">
        <title>Depth-based differentiation of microbial function through sediment-hosted aquifers and enrichment of novel symbionts in the deep terrestrial subsurface.</title>
        <authorList>
            <person name="Probst A.J."/>
            <person name="Ladd B."/>
            <person name="Jarett J.K."/>
            <person name="Geller-Mcgrath D.E."/>
            <person name="Sieber C.M."/>
            <person name="Emerson J.B."/>
            <person name="Anantharaman K."/>
            <person name="Thomas B.C."/>
            <person name="Malmstrom R."/>
            <person name="Stieglmeier M."/>
            <person name="Klingl A."/>
            <person name="Woyke T."/>
            <person name="Ryan C.M."/>
            <person name="Banfield J.F."/>
        </authorList>
    </citation>
    <scope>NUCLEOTIDE SEQUENCE [LARGE SCALE GENOMIC DNA]</scope>
    <source>
        <strain evidence="11">CG22_combo_CG10-13_8_21_14_all_38_20</strain>
    </source>
</reference>
<dbReference type="GO" id="GO:0006099">
    <property type="term" value="P:tricarboxylic acid cycle"/>
    <property type="evidence" value="ECO:0007669"/>
    <property type="project" value="UniProtKB-UniPathway"/>
</dbReference>
<keyword evidence="8" id="KW-0560">Oxidoreductase</keyword>
<dbReference type="GO" id="GO:0005737">
    <property type="term" value="C:cytoplasm"/>
    <property type="evidence" value="ECO:0007669"/>
    <property type="project" value="TreeGrafter"/>
</dbReference>
<evidence type="ECO:0000313" key="12">
    <source>
        <dbReference type="Proteomes" id="UP000231246"/>
    </source>
</evidence>
<dbReference type="EMBL" id="PCTA01000020">
    <property type="protein sequence ID" value="PIP61663.1"/>
    <property type="molecule type" value="Genomic_DNA"/>
</dbReference>
<dbReference type="PANTHER" id="PTHR43104">
    <property type="entry name" value="L-2-HYDROXYGLUTARATE DEHYDROGENASE, MITOCHONDRIAL"/>
    <property type="match status" value="1"/>
</dbReference>
<evidence type="ECO:0000256" key="8">
    <source>
        <dbReference type="ARBA" id="ARBA00023002"/>
    </source>
</evidence>
<evidence type="ECO:0000256" key="9">
    <source>
        <dbReference type="ARBA" id="ARBA00030660"/>
    </source>
</evidence>
<proteinExistence type="predicted"/>
<dbReference type="Pfam" id="PF06039">
    <property type="entry name" value="Mqo"/>
    <property type="match status" value="1"/>
</dbReference>
<accession>A0A2H0BVF3</accession>